<evidence type="ECO:0000313" key="2">
    <source>
        <dbReference type="Proteomes" id="UP000285860"/>
    </source>
</evidence>
<reference evidence="1 2" key="1">
    <citation type="journal article" date="2018" name="Sci. Rep.">
        <title>Characterisation of pathogen-specific regions and novel effector candidates in Fusarium oxysporum f. sp. cepae.</title>
        <authorList>
            <person name="Armitage A.D."/>
            <person name="Taylor A."/>
            <person name="Sobczyk M.K."/>
            <person name="Baxter L."/>
            <person name="Greenfield B.P."/>
            <person name="Bates H.J."/>
            <person name="Wilson F."/>
            <person name="Jackson A.C."/>
            <person name="Ott S."/>
            <person name="Harrison R.J."/>
            <person name="Clarkson J.P."/>
        </authorList>
    </citation>
    <scope>NUCLEOTIDE SEQUENCE [LARGE SCALE GENOMIC DNA]</scope>
    <source>
        <strain evidence="1 2">Fo_A28</strain>
    </source>
</reference>
<dbReference type="AlphaFoldDB" id="A0A420RGC3"/>
<dbReference type="Proteomes" id="UP000285860">
    <property type="component" value="Unassembled WGS sequence"/>
</dbReference>
<organism evidence="1 2">
    <name type="scientific">Fusarium oxysporum</name>
    <name type="common">Fusarium vascular wilt</name>
    <dbReference type="NCBI Taxonomy" id="5507"/>
    <lineage>
        <taxon>Eukaryota</taxon>
        <taxon>Fungi</taxon>
        <taxon>Dikarya</taxon>
        <taxon>Ascomycota</taxon>
        <taxon>Pezizomycotina</taxon>
        <taxon>Sordariomycetes</taxon>
        <taxon>Hypocreomycetidae</taxon>
        <taxon>Hypocreales</taxon>
        <taxon>Nectriaceae</taxon>
        <taxon>Fusarium</taxon>
        <taxon>Fusarium oxysporum species complex</taxon>
    </lineage>
</organism>
<proteinExistence type="predicted"/>
<protein>
    <submittedName>
        <fullName evidence="1">Uncharacterized protein</fullName>
    </submittedName>
</protein>
<comment type="caution">
    <text evidence="1">The sequence shown here is derived from an EMBL/GenBank/DDBJ whole genome shotgun (WGS) entry which is preliminary data.</text>
</comment>
<evidence type="ECO:0000313" key="1">
    <source>
        <dbReference type="EMBL" id="RKL16078.1"/>
    </source>
</evidence>
<dbReference type="EMBL" id="MRCY01000019">
    <property type="protein sequence ID" value="RKL16078.1"/>
    <property type="molecule type" value="Genomic_DNA"/>
</dbReference>
<dbReference type="SUPFAM" id="SSF53474">
    <property type="entry name" value="alpha/beta-Hydrolases"/>
    <property type="match status" value="1"/>
</dbReference>
<gene>
    <name evidence="1" type="ORF">BFJ68_g5329</name>
</gene>
<dbReference type="InterPro" id="IPR029058">
    <property type="entry name" value="AB_hydrolase_fold"/>
</dbReference>
<accession>A0A420RGC3</accession>
<sequence length="96" mass="11009">MHYPALKAIAPWEGYTDLFHHYVARGGRPHIPGLHRMISNGFAGPKGIKNVSAMLEKRPLYEDYWEAKRIPVENIDNIPMYVVTSYSSMLHTYGSF</sequence>
<dbReference type="VEuPathDB" id="FungiDB:FOXG_13319"/>
<dbReference type="VEuPathDB" id="FungiDB:FOMG_09563"/>
<name>A0A420RGC3_FUSOX</name>